<comment type="caution">
    <text evidence="1">The sequence shown here is derived from an EMBL/GenBank/DDBJ whole genome shotgun (WGS) entry which is preliminary data.</text>
</comment>
<name>A0AAP3SVF0_BACOV</name>
<organism evidence="1 2">
    <name type="scientific">Bacteroides ovatus</name>
    <dbReference type="NCBI Taxonomy" id="28116"/>
    <lineage>
        <taxon>Bacteria</taxon>
        <taxon>Pseudomonadati</taxon>
        <taxon>Bacteroidota</taxon>
        <taxon>Bacteroidia</taxon>
        <taxon>Bacteroidales</taxon>
        <taxon>Bacteroidaceae</taxon>
        <taxon>Bacteroides</taxon>
    </lineage>
</organism>
<dbReference type="Proteomes" id="UP001214017">
    <property type="component" value="Unassembled WGS sequence"/>
</dbReference>
<protein>
    <submittedName>
        <fullName evidence="1">Uncharacterized protein</fullName>
    </submittedName>
</protein>
<reference evidence="1" key="1">
    <citation type="submission" date="2022-10" db="EMBL/GenBank/DDBJ databases">
        <title>Human gut microbiome strain richness.</title>
        <authorList>
            <person name="Chen-Liaw A."/>
        </authorList>
    </citation>
    <scope>NUCLEOTIDE SEQUENCE</scope>
    <source>
        <strain evidence="1">F7_m1001271B151109d0_201107</strain>
    </source>
</reference>
<proteinExistence type="predicted"/>
<dbReference type="RefSeq" id="WP_230595735.1">
    <property type="nucleotide sequence ID" value="NZ_CP072244.1"/>
</dbReference>
<sequence>MVVSLLLFVGFQSCVDEDGAGVPSPKSLIIEADEYTLDMTDLTTPQFIAFRWVDVGNATYTVAFTKASDSDTENIVTEVLNNEVTVEEELNVLSMTISKVQLKDYLTKAGFTQTGTYDVVISITATPIDLSISTALAEEGSVKTAVIHVTRD</sequence>
<dbReference type="EMBL" id="JAQNWR010000032">
    <property type="protein sequence ID" value="MDC2411355.1"/>
    <property type="molecule type" value="Genomic_DNA"/>
</dbReference>
<evidence type="ECO:0000313" key="1">
    <source>
        <dbReference type="EMBL" id="MDC2411355.1"/>
    </source>
</evidence>
<evidence type="ECO:0000313" key="2">
    <source>
        <dbReference type="Proteomes" id="UP001214017"/>
    </source>
</evidence>
<gene>
    <name evidence="1" type="ORF">PO240_26135</name>
</gene>
<accession>A0AAP3SVF0</accession>
<dbReference type="AlphaFoldDB" id="A0AAP3SVF0"/>